<gene>
    <name evidence="2" type="ORF">COT96_02695</name>
</gene>
<dbReference type="InterPro" id="IPR013517">
    <property type="entry name" value="FG-GAP"/>
</dbReference>
<dbReference type="Pfam" id="PF13517">
    <property type="entry name" value="FG-GAP_3"/>
    <property type="match status" value="1"/>
</dbReference>
<dbReference type="AlphaFoldDB" id="A0A2M6WPQ2"/>
<evidence type="ECO:0000313" key="3">
    <source>
        <dbReference type="Proteomes" id="UP000228964"/>
    </source>
</evidence>
<organism evidence="2 3">
    <name type="scientific">Candidatus Falkowbacteria bacterium CG10_big_fil_rev_8_21_14_0_10_38_22</name>
    <dbReference type="NCBI Taxonomy" id="1974564"/>
    <lineage>
        <taxon>Bacteria</taxon>
        <taxon>Candidatus Falkowiibacteriota</taxon>
    </lineage>
</organism>
<evidence type="ECO:0000256" key="1">
    <source>
        <dbReference type="ARBA" id="ARBA00022729"/>
    </source>
</evidence>
<keyword evidence="1" id="KW-0732">Signal</keyword>
<dbReference type="SUPFAM" id="SSF69318">
    <property type="entry name" value="Integrin alpha N-terminal domain"/>
    <property type="match status" value="1"/>
</dbReference>
<evidence type="ECO:0000313" key="2">
    <source>
        <dbReference type="EMBL" id="PIT94775.1"/>
    </source>
</evidence>
<accession>A0A2M6WPQ2</accession>
<dbReference type="InterPro" id="IPR028994">
    <property type="entry name" value="Integrin_alpha_N"/>
</dbReference>
<protein>
    <submittedName>
        <fullName evidence="2">Uncharacterized protein</fullName>
    </submittedName>
</protein>
<dbReference type="InterPro" id="IPR029455">
    <property type="entry name" value="GHL15"/>
</dbReference>
<proteinExistence type="predicted"/>
<name>A0A2M6WPQ2_9BACT</name>
<sequence length="593" mass="68420">MNKRWLKVEFNIIAFIFFVWLASPNECSALVGKIQENKNPRLANYYLKWSLSDAETEKLAKWDLLILDMEVQENSRSNLIKLRQLNPNIIILAYITSEEIRSDIINNRDAKLRRILFNEIRENWWLNDNLSNRLSSWPNTWLINLTNQAPASDGERWNTILPKFVKNNILSSGLWDGVFYDNIWHDISWINKGIIDINNDGSIESSAEINSQWIDGVMTMLKNSQLLFGDDFVIMANGSSYDRYQPYSNGIMFENFPTPWEKSGRWQEVLQSYFRVKELNKKPHLSVINSSSKNEKDYLKMRNGLVSSLLTDAYFSFDYDMTDHGQTWWYDEYDYYLGAPLNEAYRTDGPGVDYPQGIWRRDFANGSVYLNSYYQEKIVVLPNRFRKLSGSQDNIVNDGGLVSYLVLGPGDGILLKNIFEIYNLGLLNNVNYEIYSHDLKKIRNYSFFNKYYKNLSRLALDKNGEAKSTAKNISADVNGDKKSEKIYDANFGKESNINIIDAARNKLIGSFPAYNKEFRCGLRVAVADIDNDGLAEIITVPAYGGPHLKIFDHKGRLKGEIFFNSKNLRANYDVAVADVNNDNLMEILIGIYN</sequence>
<dbReference type="Gene3D" id="2.130.10.130">
    <property type="entry name" value="Integrin alpha, N-terminal"/>
    <property type="match status" value="1"/>
</dbReference>
<reference evidence="3" key="1">
    <citation type="submission" date="2017-09" db="EMBL/GenBank/DDBJ databases">
        <title>Depth-based differentiation of microbial function through sediment-hosted aquifers and enrichment of novel symbionts in the deep terrestrial subsurface.</title>
        <authorList>
            <person name="Probst A.J."/>
            <person name="Ladd B."/>
            <person name="Jarett J.K."/>
            <person name="Geller-Mcgrath D.E."/>
            <person name="Sieber C.M.K."/>
            <person name="Emerson J.B."/>
            <person name="Anantharaman K."/>
            <person name="Thomas B.C."/>
            <person name="Malmstrom R."/>
            <person name="Stieglmeier M."/>
            <person name="Klingl A."/>
            <person name="Woyke T."/>
            <person name="Ryan C.M."/>
            <person name="Banfield J.F."/>
        </authorList>
    </citation>
    <scope>NUCLEOTIDE SEQUENCE [LARGE SCALE GENOMIC DNA]</scope>
</reference>
<comment type="caution">
    <text evidence="2">The sequence shown here is derived from an EMBL/GenBank/DDBJ whole genome shotgun (WGS) entry which is preliminary data.</text>
</comment>
<dbReference type="Proteomes" id="UP000228964">
    <property type="component" value="Unassembled WGS sequence"/>
</dbReference>
<dbReference type="Pfam" id="PF14885">
    <property type="entry name" value="GHL15"/>
    <property type="match status" value="1"/>
</dbReference>
<dbReference type="EMBL" id="PFAO01000067">
    <property type="protein sequence ID" value="PIT94775.1"/>
    <property type="molecule type" value="Genomic_DNA"/>
</dbReference>